<feature type="domain" description="C2H2-type" evidence="14">
    <location>
        <begin position="329"/>
        <end position="356"/>
    </location>
</feature>
<reference evidence="16" key="1">
    <citation type="submission" date="2025-08" db="UniProtKB">
        <authorList>
            <consortium name="RefSeq"/>
        </authorList>
    </citation>
    <scope>IDENTIFICATION</scope>
    <source>
        <tissue evidence="16">Gonads</tissue>
    </source>
</reference>
<feature type="domain" description="C2H2-type" evidence="14">
    <location>
        <begin position="633"/>
        <end position="660"/>
    </location>
</feature>
<dbReference type="FunFam" id="3.30.160.60:FF:000075">
    <property type="entry name" value="Putative zinc finger protein 536"/>
    <property type="match status" value="2"/>
</dbReference>
<feature type="region of interest" description="Disordered" evidence="13">
    <location>
        <begin position="573"/>
        <end position="596"/>
    </location>
</feature>
<evidence type="ECO:0000256" key="1">
    <source>
        <dbReference type="ARBA" id="ARBA00003767"/>
    </source>
</evidence>
<keyword evidence="4" id="KW-0479">Metal-binding</keyword>
<evidence type="ECO:0000256" key="12">
    <source>
        <dbReference type="PROSITE-ProRule" id="PRU00042"/>
    </source>
</evidence>
<dbReference type="GO" id="GO:0003677">
    <property type="term" value="F:DNA binding"/>
    <property type="evidence" value="ECO:0007669"/>
    <property type="project" value="UniProtKB-KW"/>
</dbReference>
<gene>
    <name evidence="16" type="primary">LOC106153658</name>
</gene>
<dbReference type="InterPro" id="IPR022755">
    <property type="entry name" value="Znf_C2H2_jaz"/>
</dbReference>
<keyword evidence="8" id="KW-0805">Transcription regulation</keyword>
<dbReference type="RefSeq" id="XP_013383114.1">
    <property type="nucleotide sequence ID" value="XM_013527660.2"/>
</dbReference>
<evidence type="ECO:0000256" key="13">
    <source>
        <dbReference type="SAM" id="MobiDB-lite"/>
    </source>
</evidence>
<proteinExistence type="inferred from homology"/>
<feature type="domain" description="C2H2-type" evidence="14">
    <location>
        <begin position="1023"/>
        <end position="1050"/>
    </location>
</feature>
<comment type="function">
    <text evidence="1">May be involved in transcriptional regulation.</text>
</comment>
<dbReference type="Pfam" id="PF12171">
    <property type="entry name" value="zf-C2H2_jaz"/>
    <property type="match status" value="1"/>
</dbReference>
<dbReference type="PANTHER" id="PTHR24394">
    <property type="entry name" value="ZINC FINGER PROTEIN"/>
    <property type="match status" value="1"/>
</dbReference>
<feature type="domain" description="C2H2-type" evidence="14">
    <location>
        <begin position="1051"/>
        <end position="1075"/>
    </location>
</feature>
<feature type="domain" description="C2H2-type" evidence="14">
    <location>
        <begin position="689"/>
        <end position="716"/>
    </location>
</feature>
<comment type="similarity">
    <text evidence="3">Belongs to the krueppel C2H2-type zinc-finger protein family.</text>
</comment>
<dbReference type="SMART" id="SM00355">
    <property type="entry name" value="ZnF_C2H2"/>
    <property type="match status" value="12"/>
</dbReference>
<dbReference type="InterPro" id="IPR013087">
    <property type="entry name" value="Znf_C2H2_type"/>
</dbReference>
<dbReference type="KEGG" id="lak:106153658"/>
<dbReference type="GeneID" id="106153658"/>
<dbReference type="AlphaFoldDB" id="A0A1S3HDE4"/>
<comment type="subcellular location">
    <subcellularLocation>
        <location evidence="2">Nucleus</location>
    </subcellularLocation>
</comment>
<keyword evidence="9" id="KW-0238">DNA-binding</keyword>
<evidence type="ECO:0000256" key="7">
    <source>
        <dbReference type="ARBA" id="ARBA00022833"/>
    </source>
</evidence>
<dbReference type="FunFam" id="3.30.160.60:FF:002343">
    <property type="entry name" value="Zinc finger protein 33A"/>
    <property type="match status" value="3"/>
</dbReference>
<dbReference type="InParanoid" id="A0A1S3HDE4"/>
<evidence type="ECO:0000256" key="6">
    <source>
        <dbReference type="ARBA" id="ARBA00022771"/>
    </source>
</evidence>
<dbReference type="Pfam" id="PF00096">
    <property type="entry name" value="zf-C2H2"/>
    <property type="match status" value="5"/>
</dbReference>
<evidence type="ECO:0000256" key="4">
    <source>
        <dbReference type="ARBA" id="ARBA00022723"/>
    </source>
</evidence>
<dbReference type="OrthoDB" id="6077919at2759"/>
<dbReference type="Proteomes" id="UP000085678">
    <property type="component" value="Unplaced"/>
</dbReference>
<dbReference type="PANTHER" id="PTHR24394:SF29">
    <property type="entry name" value="MYONEURIN"/>
    <property type="match status" value="1"/>
</dbReference>
<dbReference type="Gene3D" id="3.30.160.60">
    <property type="entry name" value="Classic Zinc Finger"/>
    <property type="match status" value="10"/>
</dbReference>
<keyword evidence="15" id="KW-1185">Reference proteome</keyword>
<protein>
    <submittedName>
        <fullName evidence="16">Uncharacterized protein LOC106153658</fullName>
    </submittedName>
</protein>
<keyword evidence="6 12" id="KW-0863">Zinc-finger</keyword>
<evidence type="ECO:0000259" key="14">
    <source>
        <dbReference type="PROSITE" id="PS50157"/>
    </source>
</evidence>
<name>A0A1S3HDE4_LINAN</name>
<dbReference type="GO" id="GO:0000981">
    <property type="term" value="F:DNA-binding transcription factor activity, RNA polymerase II-specific"/>
    <property type="evidence" value="ECO:0007669"/>
    <property type="project" value="TreeGrafter"/>
</dbReference>
<keyword evidence="11" id="KW-0539">Nucleus</keyword>
<dbReference type="FunFam" id="3.30.160.60:FF:000226">
    <property type="entry name" value="Zinc finger protein 236 variant"/>
    <property type="match status" value="1"/>
</dbReference>
<feature type="domain" description="C2H2-type" evidence="14">
    <location>
        <begin position="357"/>
        <end position="379"/>
    </location>
</feature>
<evidence type="ECO:0000256" key="9">
    <source>
        <dbReference type="ARBA" id="ARBA00023125"/>
    </source>
</evidence>
<feature type="domain" description="C2H2-type" evidence="14">
    <location>
        <begin position="271"/>
        <end position="298"/>
    </location>
</feature>
<evidence type="ECO:0000256" key="5">
    <source>
        <dbReference type="ARBA" id="ARBA00022737"/>
    </source>
</evidence>
<dbReference type="FunFam" id="3.30.160.60:FF:001289">
    <property type="entry name" value="Zinc finger protein 574"/>
    <property type="match status" value="3"/>
</dbReference>
<evidence type="ECO:0000256" key="8">
    <source>
        <dbReference type="ARBA" id="ARBA00023015"/>
    </source>
</evidence>
<dbReference type="PROSITE" id="PS00028">
    <property type="entry name" value="ZINC_FINGER_C2H2_1"/>
    <property type="match status" value="10"/>
</dbReference>
<evidence type="ECO:0000256" key="2">
    <source>
        <dbReference type="ARBA" id="ARBA00004123"/>
    </source>
</evidence>
<dbReference type="SUPFAM" id="SSF57667">
    <property type="entry name" value="beta-beta-alpha zinc fingers"/>
    <property type="match status" value="7"/>
</dbReference>
<dbReference type="InterPro" id="IPR036236">
    <property type="entry name" value="Znf_C2H2_sf"/>
</dbReference>
<evidence type="ECO:0000256" key="10">
    <source>
        <dbReference type="ARBA" id="ARBA00023163"/>
    </source>
</evidence>
<feature type="domain" description="C2H2-type" evidence="14">
    <location>
        <begin position="661"/>
        <end position="688"/>
    </location>
</feature>
<feature type="region of interest" description="Disordered" evidence="13">
    <location>
        <begin position="933"/>
        <end position="960"/>
    </location>
</feature>
<accession>A0A1S3HDE4</accession>
<keyword evidence="7" id="KW-0862">Zinc</keyword>
<evidence type="ECO:0000313" key="16">
    <source>
        <dbReference type="RefSeq" id="XP_013383114.1"/>
    </source>
</evidence>
<evidence type="ECO:0000313" key="15">
    <source>
        <dbReference type="Proteomes" id="UP000085678"/>
    </source>
</evidence>
<keyword evidence="10" id="KW-0804">Transcription</keyword>
<dbReference type="GO" id="GO:0005634">
    <property type="term" value="C:nucleus"/>
    <property type="evidence" value="ECO:0007669"/>
    <property type="project" value="UniProtKB-SubCell"/>
</dbReference>
<organism evidence="15 16">
    <name type="scientific">Lingula anatina</name>
    <name type="common">Brachiopod</name>
    <name type="synonym">Lingula unguis</name>
    <dbReference type="NCBI Taxonomy" id="7574"/>
    <lineage>
        <taxon>Eukaryota</taxon>
        <taxon>Metazoa</taxon>
        <taxon>Spiralia</taxon>
        <taxon>Lophotrochozoa</taxon>
        <taxon>Brachiopoda</taxon>
        <taxon>Linguliformea</taxon>
        <taxon>Lingulata</taxon>
        <taxon>Lingulida</taxon>
        <taxon>Linguloidea</taxon>
        <taxon>Lingulidae</taxon>
        <taxon>Lingula</taxon>
    </lineage>
</organism>
<sequence>MNPFKSWKILNKCQSSLPEQDRRRSIIKKHRGIIYCLLCVGIKPEREITMSMWMNPSHHFPSHFTAAWPPHLLQLQYDNDQHSSERFSGEPWGSGFLLTPVPVQQVSYNQSTNDLNQAIGRIRELDQHSADQTTNFTTLETGQPHIDFYADNEDSGKDASHSNNTATYDLDVKQTSPDEFDIYRLPPARETTDLALIAEMLREELESGYNSPDSECDILEHEDTADGVLSRQVDFISLVEGSVARTPSNRKRQRDNTDVTSTSYSPPAKRHFCHLCDKHFSSKNNLNNHIRSHSGSTDRPFKCQYCSKCFTQMCSLKTHVRLHTGERPYQCPTCHRRFADVSTCSKHQRIHTGEKPYSCDVCGKSFSQSGNMLRHKRSHITMSMWMNPSHHFTSHFTAAWPPHLLQSQYDNDQHTSERLPGKSCSSGFLLTPVPAQQVSYNQSTCDLKHVIGRIRELDQHSTDQTTNFTTLETGQPHTDFYADNEDSRQDPIRSNKTAANALNVKRKCPNEFDIYRLPPARETTDLSLIVEMLREELESGYNSPDSDCDILDHEDTDDGVLSRQVDFISQVEGSVARTPSNRKRQRDNTDFTSSTDCPPAKRHFCHLSEKHFSGKNNLNNHIRSHPASTDRPFKCPHCSKCFTQMCSLKTHIRLHTGERPYQCPTCHRRFADASTCNKHQRIHTGEKPYSCDVCGKSFSQSGNMLRHKRSHQAITQTLQKTQPEPVYYIYCVGRKPEQEITMSMWMNPSHHFTSHFTAAWPPHLLQSQYDNDQHNSERLPGKSCSSGFLLTPVPAQQVSYNQSTCDLKHVIGRIRELDQHSTDQTTNFTTLETGQPHTDFYADNEDSRQDLIRSNKTATNALNVKRKCPNEFDIYRLPPARETTDLSLIVEMLREELESGYNSPDSDCDILDHEDTDDGVLSRQVDFISQVEGSVARTPSNRKRQRDNRPTEITSSTDCPPAKRHFCHLSEKHFSSKNNLSNHIRSHPASTDRPFKCPHCSKCFTQMCSLKTHIRLHTGERPYQCPTCHRRFADISTCNKHQRIHTGEKPYSCDVCGKSFSQSGNMLRHRRSHHT</sequence>
<dbReference type="PROSITE" id="PS50157">
    <property type="entry name" value="ZINC_FINGER_C2H2_2"/>
    <property type="match status" value="10"/>
</dbReference>
<feature type="domain" description="C2H2-type" evidence="14">
    <location>
        <begin position="995"/>
        <end position="1022"/>
    </location>
</feature>
<dbReference type="GO" id="GO:0008270">
    <property type="term" value="F:zinc ion binding"/>
    <property type="evidence" value="ECO:0007669"/>
    <property type="project" value="UniProtKB-KW"/>
</dbReference>
<feature type="domain" description="C2H2-type" evidence="14">
    <location>
        <begin position="301"/>
        <end position="328"/>
    </location>
</feature>
<keyword evidence="5" id="KW-0677">Repeat</keyword>
<evidence type="ECO:0000256" key="3">
    <source>
        <dbReference type="ARBA" id="ARBA00006991"/>
    </source>
</evidence>
<feature type="region of interest" description="Disordered" evidence="13">
    <location>
        <begin position="244"/>
        <end position="265"/>
    </location>
</feature>
<evidence type="ECO:0000256" key="11">
    <source>
        <dbReference type="ARBA" id="ARBA00023242"/>
    </source>
</evidence>